<name>K0ESE7_NOCB7</name>
<feature type="domain" description="Glucose-methanol-choline oxidoreductase C-terminal" evidence="6">
    <location>
        <begin position="371"/>
        <end position="504"/>
    </location>
</feature>
<dbReference type="RefSeq" id="WP_014982859.1">
    <property type="nucleotide sequence ID" value="NC_018681.1"/>
</dbReference>
<accession>K0ESE7</accession>
<evidence type="ECO:0000313" key="8">
    <source>
        <dbReference type="Proteomes" id="UP000006304"/>
    </source>
</evidence>
<dbReference type="PANTHER" id="PTHR11552">
    <property type="entry name" value="GLUCOSE-METHANOL-CHOLINE GMC OXIDOREDUCTASE"/>
    <property type="match status" value="1"/>
</dbReference>
<proteinExistence type="inferred from homology"/>
<dbReference type="HOGENOM" id="CLU_002865_7_2_11"/>
<dbReference type="InterPro" id="IPR036188">
    <property type="entry name" value="FAD/NAD-bd_sf"/>
</dbReference>
<organism evidence="7 8">
    <name type="scientific">Nocardia brasiliensis (strain ATCC 700358 / HUJEG-1)</name>
    <dbReference type="NCBI Taxonomy" id="1133849"/>
    <lineage>
        <taxon>Bacteria</taxon>
        <taxon>Bacillati</taxon>
        <taxon>Actinomycetota</taxon>
        <taxon>Actinomycetes</taxon>
        <taxon>Mycobacteriales</taxon>
        <taxon>Nocardiaceae</taxon>
        <taxon>Nocardia</taxon>
    </lineage>
</organism>
<keyword evidence="3" id="KW-0285">Flavoprotein</keyword>
<evidence type="ECO:0000256" key="2">
    <source>
        <dbReference type="ARBA" id="ARBA00010790"/>
    </source>
</evidence>
<dbReference type="Gene3D" id="3.50.50.60">
    <property type="entry name" value="FAD/NAD(P)-binding domain"/>
    <property type="match status" value="1"/>
</dbReference>
<reference evidence="7 8" key="1">
    <citation type="journal article" date="2012" name="J. Bacteriol.">
        <title>Complete genome sequence of Nocardia brasiliensis HUJEG-1.</title>
        <authorList>
            <person name="Vera-Cabrera L."/>
            <person name="Ortiz-Lopez R."/>
            <person name="Elizondo-Gonzalez R."/>
            <person name="Perez-Maya A.A."/>
            <person name="Ocampo-Candiani J."/>
        </authorList>
    </citation>
    <scope>NUCLEOTIDE SEQUENCE [LARGE SCALE GENOMIC DNA]</scope>
    <source>
        <strain evidence="8">ATCC 700358</strain>
    </source>
</reference>
<evidence type="ECO:0000256" key="3">
    <source>
        <dbReference type="ARBA" id="ARBA00022630"/>
    </source>
</evidence>
<dbReference type="SUPFAM" id="SSF54373">
    <property type="entry name" value="FAD-linked reductases, C-terminal domain"/>
    <property type="match status" value="1"/>
</dbReference>
<dbReference type="eggNOG" id="COG2303">
    <property type="taxonomic scope" value="Bacteria"/>
</dbReference>
<dbReference type="KEGG" id="nbr:O3I_010215"/>
<dbReference type="SUPFAM" id="SSF51905">
    <property type="entry name" value="FAD/NAD(P)-binding domain"/>
    <property type="match status" value="1"/>
</dbReference>
<evidence type="ECO:0000259" key="5">
    <source>
        <dbReference type="Pfam" id="PF00732"/>
    </source>
</evidence>
<dbReference type="Pfam" id="PF05199">
    <property type="entry name" value="GMC_oxred_C"/>
    <property type="match status" value="1"/>
</dbReference>
<comment type="cofactor">
    <cofactor evidence="1">
        <name>FAD</name>
        <dbReference type="ChEBI" id="CHEBI:57692"/>
    </cofactor>
</comment>
<dbReference type="PANTHER" id="PTHR11552:SF147">
    <property type="entry name" value="CHOLINE DEHYDROGENASE, MITOCHONDRIAL"/>
    <property type="match status" value="1"/>
</dbReference>
<dbReference type="InterPro" id="IPR012132">
    <property type="entry name" value="GMC_OxRdtase"/>
</dbReference>
<evidence type="ECO:0000256" key="1">
    <source>
        <dbReference type="ARBA" id="ARBA00001974"/>
    </source>
</evidence>
<dbReference type="PIRSF" id="PIRSF000137">
    <property type="entry name" value="Alcohol_oxidase"/>
    <property type="match status" value="1"/>
</dbReference>
<dbReference type="GO" id="GO:0016614">
    <property type="term" value="F:oxidoreductase activity, acting on CH-OH group of donors"/>
    <property type="evidence" value="ECO:0007669"/>
    <property type="project" value="InterPro"/>
</dbReference>
<dbReference type="GO" id="GO:0050660">
    <property type="term" value="F:flavin adenine dinucleotide binding"/>
    <property type="evidence" value="ECO:0007669"/>
    <property type="project" value="InterPro"/>
</dbReference>
<protein>
    <submittedName>
        <fullName evidence="7">Choline dehydrogenase</fullName>
    </submittedName>
</protein>
<gene>
    <name evidence="7" type="ORF">O3I_010215</name>
</gene>
<dbReference type="InterPro" id="IPR007867">
    <property type="entry name" value="GMC_OxRtase_C"/>
</dbReference>
<feature type="domain" description="Glucose-methanol-choline oxidoreductase N-terminal" evidence="5">
    <location>
        <begin position="17"/>
        <end position="303"/>
    </location>
</feature>
<evidence type="ECO:0000259" key="6">
    <source>
        <dbReference type="Pfam" id="PF05199"/>
    </source>
</evidence>
<evidence type="ECO:0000256" key="4">
    <source>
        <dbReference type="ARBA" id="ARBA00022827"/>
    </source>
</evidence>
<dbReference type="Pfam" id="PF00732">
    <property type="entry name" value="GMC_oxred_N"/>
    <property type="match status" value="1"/>
</dbReference>
<dbReference type="Proteomes" id="UP000006304">
    <property type="component" value="Chromosome"/>
</dbReference>
<dbReference type="EMBL" id="CP003876">
    <property type="protein sequence ID" value="AFU00004.1"/>
    <property type="molecule type" value="Genomic_DNA"/>
</dbReference>
<evidence type="ECO:0000313" key="7">
    <source>
        <dbReference type="EMBL" id="AFU00004.1"/>
    </source>
</evidence>
<keyword evidence="4" id="KW-0274">FAD</keyword>
<dbReference type="AlphaFoldDB" id="K0ESE7"/>
<keyword evidence="8" id="KW-1185">Reference proteome</keyword>
<dbReference type="Gene3D" id="3.30.560.10">
    <property type="entry name" value="Glucose Oxidase, domain 3"/>
    <property type="match status" value="1"/>
</dbReference>
<dbReference type="STRING" id="1133849.O3I_010215"/>
<sequence>MSSEINVAGTRKAATHEYIVVGAGSAGAVIARRLVDAGHRVLLLEAGPADSNPAIHDPTRSVELWGSEVDWAFSTEPQTYADGRSLPWPRGKTLGGSSAFNGMIYVRGLAADYDAWAYQGAAGWDWRGVEPYFRRLERFDGGAAGGRGTDGPQFVQRNPGPDPLVKAWVAAAQEYGLPFNDDYNAGDSTGVSYTQHTIRDRRRQSTWVGYGLAVRDDPKLTVVTGAHTTRVLFDGTRAIGVEYLREGLSNTAYADAEIILSAGVFGSPQLLMLSGVGPAGQLRALGLRVRADLPGVGQNLQDHWSSPLIWRSKRPTPAWAAQGLEAHLFASTRPGLIAPDIQPLFLSWVYPLPGAVLPEQGFSAVAQLLHPFSRGELRLRDTDPTAAPILDPRVFADPRDLETLVDNLELLREIAAQDALGDWTDGEAIPGPAVRTREQLRDHVRATVVSGHHQVGTARMGLDAGSVVDPELRVHGVSGLRVADASIMPTLPSGNTNGPTIMIGEKAADLILGRSAVCA</sequence>
<dbReference type="InterPro" id="IPR000172">
    <property type="entry name" value="GMC_OxRdtase_N"/>
</dbReference>
<comment type="similarity">
    <text evidence="2">Belongs to the GMC oxidoreductase family.</text>
</comment>